<evidence type="ECO:0000313" key="3">
    <source>
        <dbReference type="Proteomes" id="UP000639338"/>
    </source>
</evidence>
<sequence>MALKTAWLFFGTIFIAIQLFHVSCAEVGDFHMNVTDDASGNLSIECSRTIEVATDFLCSFQLSNGTLITYKSVIGNKEENVTGPVRYGIIHPSSNVNKKVCKIQVYSPFIELESRKTWKCWIITGNQTIGTLVEKQLMRRSQSAVIGLPPVVTSNVHVKRGDDFIIGCQVMEPIVNCSFHSPHGNNFTVLNESRRIITPDEYKSKGKHEITMNPIRTLVYNSNFSMGDCFAIVSKAVLIHAGQWTCKMQLNNTEADVSINFTVAVQDSYLVASSTEDKSPKTISCTAIPGLSSKIVECEWKFSNNISISENYFPNITRLKNDTSCDLNFKDSKKSYEGNWTCNAKFKNNFGDEYNDTASITYSLSTTPNSLSNETLSTSTEKVGDFYMNVTDDTSANLSIECSRTIEVAKDFSCSFQLSNGIFITYKSVIGQKEKNVTGPVKYGIIHPSSDVSKKVCKIKVYPPFNDLRWRKAWKCWIITVNQTFGTIVEKQLKEVQPAPSNLPQVNIISNAVHVKSGDDFLIGCQVMEPIVNCSFHSPHGNNFTVLNESRRIITHDEYKSNKGKNEISMNPIRTLVYNSNFSMGDCFAIVSKAEEIHAGQWICKIQLNNTEADVSTNFTVAVKDSYLVASFTENKLPKTISCTAIPELASKIVECGWKFTNRVNVTERNIPKVSPTTDTSCKLRFTEPKKSYVGIWTCYATFENYFGDKYNDTAFITFSSSITPNSSLTEKPSALTEVGDFYMNVTDDASGNLSIECSRTIEVAKDFLCSFQLSNGTLITYKSVIGNKEENVTGPVKYKIIYPSSDVSKKVCKIQVYPPFNDLSLRKAWKCWIITVNQTFGTLVKKQLKEVQPAPTNSLSATNLKPVITANPVHVKHGDDFMVGCQVMEPIVSCSFQSPNRKIFTVPNESRRIITYGEYKSNKGKNKISMNPIRTLVYNSSFSMGDCFAIVSKADQILHAGQWACKLQLKNTKKIVSEVFTVAVNDSYLVASFTENKLPKTISCTAIPGLSSKIVECEWKFSNGIRISENNYPNITHSKNDTSCNLTFKVGDFYMNVTDDTSGNLSIECSRTIEVAKDFLCSFQLSNGTLIRYKSVIGHEEQNVTGPVKYGIIHPSSDVSKKVCKIKVYPPFNDLRWRKAWKCWIITVNQTFGTIVEKQLKEVQSAPSNLPQVNITSNAVHVKRGDDFMVNIYYFIK</sequence>
<comment type="caution">
    <text evidence="2">The sequence shown here is derived from an EMBL/GenBank/DDBJ whole genome shotgun (WGS) entry which is preliminary data.</text>
</comment>
<keyword evidence="1" id="KW-0732">Signal</keyword>
<evidence type="ECO:0000256" key="1">
    <source>
        <dbReference type="SAM" id="SignalP"/>
    </source>
</evidence>
<feature type="chain" id="PRO_5032678031" evidence="1">
    <location>
        <begin position="26"/>
        <end position="1198"/>
    </location>
</feature>
<feature type="signal peptide" evidence="1">
    <location>
        <begin position="1"/>
        <end position="25"/>
    </location>
</feature>
<dbReference type="OrthoDB" id="6380398at2759"/>
<gene>
    <name evidence="2" type="ORF">HCN44_003772</name>
</gene>
<proteinExistence type="predicted"/>
<organism evidence="2 3">
    <name type="scientific">Aphidius gifuensis</name>
    <name type="common">Parasitoid wasp</name>
    <dbReference type="NCBI Taxonomy" id="684658"/>
    <lineage>
        <taxon>Eukaryota</taxon>
        <taxon>Metazoa</taxon>
        <taxon>Ecdysozoa</taxon>
        <taxon>Arthropoda</taxon>
        <taxon>Hexapoda</taxon>
        <taxon>Insecta</taxon>
        <taxon>Pterygota</taxon>
        <taxon>Neoptera</taxon>
        <taxon>Endopterygota</taxon>
        <taxon>Hymenoptera</taxon>
        <taxon>Apocrita</taxon>
        <taxon>Ichneumonoidea</taxon>
        <taxon>Braconidae</taxon>
        <taxon>Aphidiinae</taxon>
        <taxon>Aphidius</taxon>
    </lineage>
</organism>
<dbReference type="Proteomes" id="UP000639338">
    <property type="component" value="Unassembled WGS sequence"/>
</dbReference>
<name>A0A834XMA4_APHGI</name>
<dbReference type="AlphaFoldDB" id="A0A834XMA4"/>
<reference evidence="2 3" key="1">
    <citation type="submission" date="2020-08" db="EMBL/GenBank/DDBJ databases">
        <title>Aphidius gifuensis genome sequencing and assembly.</title>
        <authorList>
            <person name="Du Z."/>
        </authorList>
    </citation>
    <scope>NUCLEOTIDE SEQUENCE [LARGE SCALE GENOMIC DNA]</scope>
    <source>
        <strain evidence="2">YNYX2018</strain>
        <tissue evidence="2">Adults</tissue>
    </source>
</reference>
<dbReference type="EMBL" id="JACMRX010000006">
    <property type="protein sequence ID" value="KAF7987909.1"/>
    <property type="molecule type" value="Genomic_DNA"/>
</dbReference>
<keyword evidence="3" id="KW-1185">Reference proteome</keyword>
<accession>A0A834XMA4</accession>
<evidence type="ECO:0000313" key="2">
    <source>
        <dbReference type="EMBL" id="KAF7987909.1"/>
    </source>
</evidence>
<protein>
    <submittedName>
        <fullName evidence="2">Uncharacterized protein</fullName>
    </submittedName>
</protein>